<dbReference type="Gene3D" id="3.30.420.10">
    <property type="entry name" value="Ribonuclease H-like superfamily/Ribonuclease H"/>
    <property type="match status" value="1"/>
</dbReference>
<dbReference type="InterPro" id="IPR036397">
    <property type="entry name" value="RNaseH_sf"/>
</dbReference>
<dbReference type="AlphaFoldDB" id="A0A4Y2A2B7"/>
<evidence type="ECO:0000313" key="4">
    <source>
        <dbReference type="Proteomes" id="UP000499080"/>
    </source>
</evidence>
<feature type="region of interest" description="Disordered" evidence="1">
    <location>
        <begin position="47"/>
        <end position="72"/>
    </location>
</feature>
<accession>A0A4Y2A2B7</accession>
<dbReference type="GO" id="GO:0003676">
    <property type="term" value="F:nucleic acid binding"/>
    <property type="evidence" value="ECO:0007669"/>
    <property type="project" value="InterPro"/>
</dbReference>
<reference evidence="3 4" key="1">
    <citation type="journal article" date="2019" name="Sci. Rep.">
        <title>Orb-weaving spider Araneus ventricosus genome elucidates the spidroin gene catalogue.</title>
        <authorList>
            <person name="Kono N."/>
            <person name="Nakamura H."/>
            <person name="Ohtoshi R."/>
            <person name="Moran D.A.P."/>
            <person name="Shinohara A."/>
            <person name="Yoshida Y."/>
            <person name="Fujiwara M."/>
            <person name="Mori M."/>
            <person name="Tomita M."/>
            <person name="Arakawa K."/>
        </authorList>
    </citation>
    <scope>NUCLEOTIDE SEQUENCE [LARGE SCALE GENOMIC DNA]</scope>
</reference>
<name>A0A4Y2A2B7_ARAVE</name>
<organism evidence="3 4">
    <name type="scientific">Araneus ventricosus</name>
    <name type="common">Orbweaver spider</name>
    <name type="synonym">Epeira ventricosa</name>
    <dbReference type="NCBI Taxonomy" id="182803"/>
    <lineage>
        <taxon>Eukaryota</taxon>
        <taxon>Metazoa</taxon>
        <taxon>Ecdysozoa</taxon>
        <taxon>Arthropoda</taxon>
        <taxon>Chelicerata</taxon>
        <taxon>Arachnida</taxon>
        <taxon>Araneae</taxon>
        <taxon>Araneomorphae</taxon>
        <taxon>Entelegynae</taxon>
        <taxon>Araneoidea</taxon>
        <taxon>Araneidae</taxon>
        <taxon>Araneus</taxon>
    </lineage>
</organism>
<dbReference type="Pfam" id="PF14529">
    <property type="entry name" value="Exo_endo_phos_2"/>
    <property type="match status" value="1"/>
</dbReference>
<dbReference type="PANTHER" id="PTHR47326">
    <property type="entry name" value="TRANSPOSABLE ELEMENT TC3 TRANSPOSASE-LIKE PROTEIN"/>
    <property type="match status" value="1"/>
</dbReference>
<dbReference type="PANTHER" id="PTHR47326:SF1">
    <property type="entry name" value="HTH PSQ-TYPE DOMAIN-CONTAINING PROTEIN"/>
    <property type="match status" value="1"/>
</dbReference>
<dbReference type="InterPro" id="IPR005135">
    <property type="entry name" value="Endo/exonuclease/phosphatase"/>
</dbReference>
<dbReference type="Gene3D" id="3.60.10.10">
    <property type="entry name" value="Endonuclease/exonuclease/phosphatase"/>
    <property type="match status" value="1"/>
</dbReference>
<dbReference type="InterPro" id="IPR036691">
    <property type="entry name" value="Endo/exonu/phosph_ase_sf"/>
</dbReference>
<sequence>MEYPGRWIGRGGPVLWPPRSPDLTSLDFFLWGHLKELVYRDEHLWDEDGPSKAKENSGPDGTAHHGAQQGKSFDQRGWSDILIWNQKHPNNVNLLPPSEDINTTLQQIEQCLNIPHEGTIIAGDFNAKSPVWGGTQEDDRGKCLVNFALSRGLAILNDENSPPTFYGSRGISWIDVLFCDASLIENIFKCQVDMVATCSDHNSISFSLYTGKIVANGKIRRRTKLANLELATFRRELSNFIDKWEPPTIHTPREIDLETDKLHEAITSMWDSVQEQNDHIRVTFKRLVAWDLCLGRF</sequence>
<comment type="caution">
    <text evidence="3">The sequence shown here is derived from an EMBL/GenBank/DDBJ whole genome shotgun (WGS) entry which is preliminary data.</text>
</comment>
<dbReference type="OrthoDB" id="6437038at2759"/>
<evidence type="ECO:0000259" key="2">
    <source>
        <dbReference type="Pfam" id="PF14529"/>
    </source>
</evidence>
<evidence type="ECO:0000313" key="3">
    <source>
        <dbReference type="EMBL" id="GBL73687.1"/>
    </source>
</evidence>
<dbReference type="EMBL" id="BGPR01000004">
    <property type="protein sequence ID" value="GBL73687.1"/>
    <property type="molecule type" value="Genomic_DNA"/>
</dbReference>
<feature type="domain" description="Endonuclease/exonuclease/phosphatase" evidence="2">
    <location>
        <begin position="95"/>
        <end position="204"/>
    </location>
</feature>
<protein>
    <recommendedName>
        <fullName evidence="2">Endonuclease/exonuclease/phosphatase domain-containing protein</fullName>
    </recommendedName>
</protein>
<proteinExistence type="predicted"/>
<dbReference type="GO" id="GO:0003824">
    <property type="term" value="F:catalytic activity"/>
    <property type="evidence" value="ECO:0007669"/>
    <property type="project" value="InterPro"/>
</dbReference>
<keyword evidence="4" id="KW-1185">Reference proteome</keyword>
<evidence type="ECO:0000256" key="1">
    <source>
        <dbReference type="SAM" id="MobiDB-lite"/>
    </source>
</evidence>
<dbReference type="SUPFAM" id="SSF56219">
    <property type="entry name" value="DNase I-like"/>
    <property type="match status" value="1"/>
</dbReference>
<gene>
    <name evidence="3" type="ORF">AVEN_230681_1</name>
</gene>
<dbReference type="Proteomes" id="UP000499080">
    <property type="component" value="Unassembled WGS sequence"/>
</dbReference>